<name>L0A3N3_DEIPD</name>
<feature type="compositionally biased region" description="Basic and acidic residues" evidence="1">
    <location>
        <begin position="80"/>
        <end position="91"/>
    </location>
</feature>
<proteinExistence type="predicted"/>
<sequence>MKFFPTTFSVSGLAAFRAGGSARPLTLLLLCGLAFAQEGAPAPASAPAPQGTPAQPSGQPPAQPAAPEGELPQATITLERTTRSNEKRTIEIVRQGTDETGISATCSPQDDEPDDAPTIVVYSESTSRGVRVTVDKNVIRAPLAIITKQQGGDGHIEMTAGTARYLEEAPEGKTDRLSRCEVEARPEVKSDTVNVTQGKTSLKGSKLVYDENDGVARISGPITFAREKLTGKSQRIDVDVEREVTTLVGAVEFRDGDRTSKAERVDYDDTRNVAILRGTPENLAETSTSKDTLRAETIRYNLDTGEAVVLRGEKPISGKFEDEESEAPAPAQDTP</sequence>
<gene>
    <name evidence="4" type="ordered locus">Deipe_3011</name>
</gene>
<accession>L0A3N3</accession>
<dbReference type="Pfam" id="PF03968">
    <property type="entry name" value="LptD_N"/>
    <property type="match status" value="1"/>
</dbReference>
<evidence type="ECO:0000256" key="1">
    <source>
        <dbReference type="SAM" id="MobiDB-lite"/>
    </source>
</evidence>
<dbReference type="AlphaFoldDB" id="L0A3N3"/>
<dbReference type="eggNOG" id="COG1452">
    <property type="taxonomic scope" value="Bacteria"/>
</dbReference>
<feature type="signal peptide" evidence="2">
    <location>
        <begin position="1"/>
        <end position="36"/>
    </location>
</feature>
<dbReference type="Proteomes" id="UP000010467">
    <property type="component" value="Chromosome"/>
</dbReference>
<evidence type="ECO:0000313" key="4">
    <source>
        <dbReference type="EMBL" id="AFZ68461.1"/>
    </source>
</evidence>
<organism evidence="4 5">
    <name type="scientific">Deinococcus peraridilitoris (strain DSM 19664 / LMG 22246 / CIP 109416 / KR-200)</name>
    <dbReference type="NCBI Taxonomy" id="937777"/>
    <lineage>
        <taxon>Bacteria</taxon>
        <taxon>Thermotogati</taxon>
        <taxon>Deinococcota</taxon>
        <taxon>Deinococci</taxon>
        <taxon>Deinococcales</taxon>
        <taxon>Deinococcaceae</taxon>
        <taxon>Deinococcus</taxon>
    </lineage>
</organism>
<evidence type="ECO:0000256" key="2">
    <source>
        <dbReference type="SAM" id="SignalP"/>
    </source>
</evidence>
<feature type="region of interest" description="Disordered" evidence="1">
    <location>
        <begin position="40"/>
        <end position="115"/>
    </location>
</feature>
<dbReference type="InterPro" id="IPR005653">
    <property type="entry name" value="OstA-like_N"/>
</dbReference>
<evidence type="ECO:0000313" key="5">
    <source>
        <dbReference type="Proteomes" id="UP000010467"/>
    </source>
</evidence>
<dbReference type="Gene3D" id="2.60.450.10">
    <property type="entry name" value="Lipopolysaccharide (LPS) transport protein A like domain"/>
    <property type="match status" value="1"/>
</dbReference>
<feature type="compositionally biased region" description="Low complexity" evidence="1">
    <location>
        <begin position="65"/>
        <end position="74"/>
    </location>
</feature>
<dbReference type="STRING" id="937777.Deipe_3011"/>
<feature type="chain" id="PRO_5003939101" description="Organic solvent tolerance-like N-terminal domain-containing protein" evidence="2">
    <location>
        <begin position="37"/>
        <end position="335"/>
    </location>
</feature>
<dbReference type="RefSeq" id="WP_015236762.1">
    <property type="nucleotide sequence ID" value="NC_019793.1"/>
</dbReference>
<keyword evidence="5" id="KW-1185">Reference proteome</keyword>
<protein>
    <recommendedName>
        <fullName evidence="3">Organic solvent tolerance-like N-terminal domain-containing protein</fullName>
    </recommendedName>
</protein>
<dbReference type="PATRIC" id="fig|937777.3.peg.3027"/>
<feature type="compositionally biased region" description="Low complexity" evidence="1">
    <location>
        <begin position="40"/>
        <end position="57"/>
    </location>
</feature>
<dbReference type="EMBL" id="CP003382">
    <property type="protein sequence ID" value="AFZ68461.1"/>
    <property type="molecule type" value="Genomic_DNA"/>
</dbReference>
<keyword evidence="2" id="KW-0732">Signal</keyword>
<evidence type="ECO:0000259" key="3">
    <source>
        <dbReference type="Pfam" id="PF03968"/>
    </source>
</evidence>
<feature type="compositionally biased region" description="Polar residues" evidence="1">
    <location>
        <begin position="98"/>
        <end position="108"/>
    </location>
</feature>
<reference evidence="5" key="1">
    <citation type="submission" date="2012-03" db="EMBL/GenBank/DDBJ databases">
        <title>Complete sequence of chromosome of Deinococcus peraridilitoris DSM 19664.</title>
        <authorList>
            <person name="Lucas S."/>
            <person name="Copeland A."/>
            <person name="Lapidus A."/>
            <person name="Glavina del Rio T."/>
            <person name="Dalin E."/>
            <person name="Tice H."/>
            <person name="Bruce D."/>
            <person name="Goodwin L."/>
            <person name="Pitluck S."/>
            <person name="Peters L."/>
            <person name="Mikhailova N."/>
            <person name="Lu M."/>
            <person name="Kyrpides N."/>
            <person name="Mavromatis K."/>
            <person name="Ivanova N."/>
            <person name="Brettin T."/>
            <person name="Detter J.C."/>
            <person name="Han C."/>
            <person name="Larimer F."/>
            <person name="Land M."/>
            <person name="Hauser L."/>
            <person name="Markowitz V."/>
            <person name="Cheng J.-F."/>
            <person name="Hugenholtz P."/>
            <person name="Woyke T."/>
            <person name="Wu D."/>
            <person name="Pukall R."/>
            <person name="Steenblock K."/>
            <person name="Brambilla E."/>
            <person name="Klenk H.-P."/>
            <person name="Eisen J.A."/>
        </authorList>
    </citation>
    <scope>NUCLEOTIDE SEQUENCE [LARGE SCALE GENOMIC DNA]</scope>
    <source>
        <strain evidence="5">DSM 19664 / LMG 22246 / CIP 109416 / KR-200</strain>
    </source>
</reference>
<dbReference type="KEGG" id="dpd:Deipe_3011"/>
<feature type="region of interest" description="Disordered" evidence="1">
    <location>
        <begin position="313"/>
        <end position="335"/>
    </location>
</feature>
<feature type="domain" description="Organic solvent tolerance-like N-terminal" evidence="3">
    <location>
        <begin position="190"/>
        <end position="305"/>
    </location>
</feature>
<dbReference type="HOGENOM" id="CLU_057479_0_0_0"/>